<dbReference type="SUPFAM" id="SSF53474">
    <property type="entry name" value="alpha/beta-Hydrolases"/>
    <property type="match status" value="1"/>
</dbReference>
<dbReference type="Pfam" id="PF08659">
    <property type="entry name" value="KR"/>
    <property type="match status" value="1"/>
</dbReference>
<evidence type="ECO:0000256" key="3">
    <source>
        <dbReference type="ARBA" id="ARBA00022553"/>
    </source>
</evidence>
<dbReference type="EMBL" id="JBEYXV010000001">
    <property type="protein sequence ID" value="MEU6819221.1"/>
    <property type="molecule type" value="Genomic_DNA"/>
</dbReference>
<keyword evidence="3" id="KW-0597">Phosphoprotein</keyword>
<name>A0ABV3BE24_9ACTN</name>
<dbReference type="CDD" id="cd00833">
    <property type="entry name" value="PKS"/>
    <property type="match status" value="1"/>
</dbReference>
<dbReference type="InterPro" id="IPR001242">
    <property type="entry name" value="Condensation_dom"/>
</dbReference>
<dbReference type="Gene3D" id="3.30.559.10">
    <property type="entry name" value="Chloramphenicol acetyltransferase-like domain"/>
    <property type="match status" value="1"/>
</dbReference>
<dbReference type="SUPFAM" id="SSF47336">
    <property type="entry name" value="ACP-like"/>
    <property type="match status" value="3"/>
</dbReference>
<dbReference type="Pfam" id="PF00550">
    <property type="entry name" value="PP-binding"/>
    <property type="match status" value="3"/>
</dbReference>
<dbReference type="Pfam" id="PF00668">
    <property type="entry name" value="Condensation"/>
    <property type="match status" value="1"/>
</dbReference>
<dbReference type="InterPro" id="IPR045851">
    <property type="entry name" value="AMP-bd_C_sf"/>
</dbReference>
<feature type="compositionally biased region" description="Low complexity" evidence="5">
    <location>
        <begin position="1668"/>
        <end position="1686"/>
    </location>
</feature>
<sequence length="3107" mass="327388">MRTSSRSVGLAQAVHEQSLRTPTAPAVVDGDQILDHAVLDASAAAVAAGLRAHGIGPGDAVAVGLSRSWRLVCVMLGVLRLGGRVVPTDRLSPADRIGHILDDSGARLLVHDGTFPSAQSLLSGLPEGVTALSADALLDAPVRTADGPPPAAPAPVSFVFYTSGTTGRPKGVEVRDAGILRLADPEFLPDAQGARFAFLSNPAFDALSFEVWTPLLTGGCCVVLADEDVQSPERLAAVLRRERVQTAFVTTSLFNAVVDTEPGCFSGLTDLLVGGEQLNAPLVRRWYRHNAAGSRTRVHNVYGPTECTTFALHHPIPRDFDGSVVPLGRLLPETGMALVAPGTTRPAAPGEDAELLLSGTGVAAGYRNLPAETARRFVTLPGDDGTATAYYRTGDLVRRSADGDLTYVGRADRQVKVRGFRIEPGEVERHIAEHPSVRQVHVSARRDEQGGPAELLAHLVAEPALTWAGFEEHLAAGLPGYMRPHHLYRVSALPLTANGKVDEAALRASDAAPWRPEAASRPTDPAQGPSDEALRVVLDLAGEILGVPGLRPEDRWIVCGGDSLKALRLRYGIRRRLGCEVPAHRVLHGDLAGVADAVREARTDDAPALPEATAAGALSGPATGEQERLWFLQQRSPDSRAYDVRLAFDVTGPVRQEALRSALAALVARHPALRTGFAATADGLRQRVGEPYDPWTDAGASGAGAPEGAEHDPQDAFFAVPFDLSSPRMLRACWLPSEDGGTLLLHLHHVAVDGWSVNVLLRDLSAGYAAAVADDAVATSPDGTPTPLDFADWQHRWHTSPAYAAQRDELSALYAESAAEAAGSAGAQSLPLPRPGHDAAGRLLCDALDASGRAALDRLCGEHGLTRFELLAGVYAWALYGVTGRTRLRVAAPVAHRPVREFTDSVGMFANTVLLPLSVDPRAAVRDEVTRTGSAVRELMRRQDVALADVLAAGPRGADDDSPFDFLLVLENTDYDSLSLPGCAARPLWPVPAEAKCPVTLTVVDRPEGLECLWEYADDRLDADQAAALAALFRQGLTALSGAPDTTPAELVAPYRGSLPEPGRGAPAEPPWTTVAEGFARQAAGTPNAPALRTATGTVSYATLDGYAAALAAELASTLRLPDADEQSHVALFLEPSVEHVVALLALARLNLTAVPLDPSYPPALLRQVLEQTDPLCVLLIPGDGTAFDGVDPGGAPRLHVTLSGAGAEADGPSLPAHRGIRPLYTLFTSGSTGRPKGVRVFDRTLSNLLHWQAGPGGLGAPALTQQFSMLSFDVSFQEIFGTLCTGGCLRLIDPALRRDVPALLDQLESEGVERLFLPYVALQLLAEHAVHLGRYPSRLREVVTAGEQLVCTGAIRRWFAGLPGSRLFNHYGPTETHVVSGLCLDGDPADWPDRPAIGHPVAGAVLRVVDEADLPLPPGSTGELLIGGVPDEPCYLGETPLNRERFVRLPGDGLFYRSGDRARFDHDGLLHCLGRADDQIKLSGHRLEPGQVEAALMRHDAVLGAVVAVEGSSLVACLQCRGDAPSPAELRAHLAGLLPGHIRVERFRLLERLPRTPSGKLDRDAALRAPGRDLMGTPGGDGGTDSGTAPPSAREAQLAAVFEEVTGLPIAPDQTYFAAGASSLGLMRFHLRCTAGLGLRFSVADLFEHVTPRELAGFLQRTDHQGTDPGTDPGTAPATGPRTTDSPTAAADDPIAVIGMAVRAPGAPDLAAFWDLVVSGRSGIEHFDAPDGLVGARSQLAGMLDFDPARFGISRQEARLMDPQQRQLLMTCVEALAHAGIADPGALRTGLIAGAGENTYFRAMLRETGSDALPDDFQLALHHEKDFLATKVAFHLGLTGPALAGQTACSSSLVAVHLAASLLRLGDADVMLAGGVLVDPELTDGYRYRPQHIFSPDGHCRPFSDDAGGTVGGSGAGVLVLKPLSLARRAGDTVYALISGSAVNNDGAAKLSYSAPSLAGQREVIRSALTRSGRAGSDVAYVEAHGTGTRLGDPVEAGALRQALGVDEPDRVALSSVKSQIGHLGAAAGAVGLIRAVLAVHHGRIPPTRDFRALNPEIGPSPAPFHIPTQALPWPEGRERVAAVSSFGIGGTNAHVIVEAAAPSVVADPQEATGTESVPLVVLSAVSEAQLAADAARVAAHLTRHPDSYARTLRHLQAGRPQGPLRAAAVCRDAATAVAWLRTAAAAASRPEPVPGPALETRGRAAAELADAWLAGRTLSWPDGPAQPPWDFPAPAFDLAPYDFPRATARPPAPPSTGGDAAPDVVAVPVRLPETDWLHQPQWTRLRRAAAGAASAPCARTLVVVADGPPDGAAPAVLAAGHRRMVWVRAAEHFARPEHDRFEADPADPEQLRRVLDALVGEGCADVDWLHTLPLGIDGSVGDKSLDRAAWACLDTPAAVVRALQGAPRELTVRPWWLSCGARPVLGAVTRPEAALLAGVTEVAPQEGAPDGHWVDVEDPDGWAPQLSALLVASASAPPPRQLALREGYWWEQVMLPLRGAAPDDAASAAAAAPAGGDHLILGGTGGIGTGLAAWLLQHTEGRVLLLSRRPRLPEELARWADRVDLVEADLAHTSPKEVAALIAARTVALASVVHAVGVPAGGLLSLREAGSAHRAHAAKVRGALLVELLVEQFRPDVAVYCSSMSAQLGGVGQYDYAAANALLDAFAQYGGDGTGRTARIGIGWDVWREAGMAVRGPRSDSRHQAHLAVGLTAAEGERTFARALELRLPHVLVSTTDLERSRVFYAGQVPGTPREDGTPAEEQREPGELLAEWTRTALDVDDLAPDASLHDLGADSLTLLDLIEKIDRHFGVELDLASFSHRASLTEIVQLLAEQRGEPTGQEAAGTETETDRVTLEVWQEGTGTDVVCLVHPVGGDIQSYRPLVAALDPSLSVVLIADPGLRQTAPADWTLRDRARRYAAALRARFPQGAWRWHLAGWSFGAWVAADMAAEAEAAGHPARSLHLVDPPPPGSGPVFEAYDDTQLSAVFAAELGIAGDSAAGQQARAYAERLARCCRANLRSLAAHQVPRIATTVTRLWQAERPSAGLPALGSPAEQRARWHAHLPETLEWGVLATDHYGVVRPPHAGTVAAAINAASGAVPRHP</sequence>
<dbReference type="InterPro" id="IPR006162">
    <property type="entry name" value="Ppantetheine_attach_site"/>
</dbReference>
<dbReference type="InterPro" id="IPR001031">
    <property type="entry name" value="Thioesterase"/>
</dbReference>
<dbReference type="InterPro" id="IPR036291">
    <property type="entry name" value="NAD(P)-bd_dom_sf"/>
</dbReference>
<dbReference type="InterPro" id="IPR032821">
    <property type="entry name" value="PKS_assoc"/>
</dbReference>
<dbReference type="SMART" id="SM00823">
    <property type="entry name" value="PKS_PP"/>
    <property type="match status" value="3"/>
</dbReference>
<evidence type="ECO:0000313" key="8">
    <source>
        <dbReference type="EMBL" id="MEU6819221.1"/>
    </source>
</evidence>
<dbReference type="SUPFAM" id="SSF52777">
    <property type="entry name" value="CoA-dependent acyltransferases"/>
    <property type="match status" value="2"/>
</dbReference>
<dbReference type="PROSITE" id="PS52004">
    <property type="entry name" value="KS3_2"/>
    <property type="match status" value="1"/>
</dbReference>
<feature type="domain" description="Ketosynthase family 3 (KS3)" evidence="7">
    <location>
        <begin position="1693"/>
        <end position="2101"/>
    </location>
</feature>
<dbReference type="Pfam" id="PF02801">
    <property type="entry name" value="Ketoacyl-synt_C"/>
    <property type="match status" value="1"/>
</dbReference>
<evidence type="ECO:0000256" key="2">
    <source>
        <dbReference type="ARBA" id="ARBA00022450"/>
    </source>
</evidence>
<comment type="cofactor">
    <cofactor evidence="1">
        <name>pantetheine 4'-phosphate</name>
        <dbReference type="ChEBI" id="CHEBI:47942"/>
    </cofactor>
</comment>
<dbReference type="PROSITE" id="PS00455">
    <property type="entry name" value="AMP_BINDING"/>
    <property type="match status" value="1"/>
</dbReference>
<evidence type="ECO:0000256" key="1">
    <source>
        <dbReference type="ARBA" id="ARBA00001957"/>
    </source>
</evidence>
<dbReference type="PROSITE" id="PS50075">
    <property type="entry name" value="CARRIER"/>
    <property type="match status" value="2"/>
</dbReference>
<dbReference type="Pfam" id="PF00109">
    <property type="entry name" value="ketoacyl-synt"/>
    <property type="match status" value="1"/>
</dbReference>
<comment type="caution">
    <text evidence="8">The sequence shown here is derived from an EMBL/GenBank/DDBJ whole genome shotgun (WGS) entry which is preliminary data.</text>
</comment>
<accession>A0ABV3BE24</accession>
<evidence type="ECO:0000259" key="6">
    <source>
        <dbReference type="PROSITE" id="PS50075"/>
    </source>
</evidence>
<dbReference type="InterPro" id="IPR014031">
    <property type="entry name" value="Ketoacyl_synth_C"/>
</dbReference>
<organism evidence="8 9">
    <name type="scientific">Streptomyces atriruber</name>
    <dbReference type="NCBI Taxonomy" id="545121"/>
    <lineage>
        <taxon>Bacteria</taxon>
        <taxon>Bacillati</taxon>
        <taxon>Actinomycetota</taxon>
        <taxon>Actinomycetes</taxon>
        <taxon>Kitasatosporales</taxon>
        <taxon>Streptomycetaceae</taxon>
        <taxon>Streptomyces</taxon>
    </lineage>
</organism>
<dbReference type="Proteomes" id="UP001551176">
    <property type="component" value="Unassembled WGS sequence"/>
</dbReference>
<dbReference type="InterPro" id="IPR010071">
    <property type="entry name" value="AA_adenyl_dom"/>
</dbReference>
<dbReference type="InterPro" id="IPR013968">
    <property type="entry name" value="PKS_KR"/>
</dbReference>
<evidence type="ECO:0000313" key="9">
    <source>
        <dbReference type="Proteomes" id="UP001551176"/>
    </source>
</evidence>
<dbReference type="SUPFAM" id="SSF51735">
    <property type="entry name" value="NAD(P)-binding Rossmann-fold domains"/>
    <property type="match status" value="2"/>
</dbReference>
<dbReference type="InterPro" id="IPR020841">
    <property type="entry name" value="PKS_Beta-ketoAc_synthase_dom"/>
</dbReference>
<dbReference type="Gene3D" id="3.40.50.1820">
    <property type="entry name" value="alpha/beta hydrolase"/>
    <property type="match status" value="1"/>
</dbReference>
<dbReference type="InterPro" id="IPR014030">
    <property type="entry name" value="Ketoacyl_synth_N"/>
</dbReference>
<feature type="compositionally biased region" description="Low complexity" evidence="5">
    <location>
        <begin position="698"/>
        <end position="707"/>
    </location>
</feature>
<dbReference type="InterPro" id="IPR023213">
    <property type="entry name" value="CAT-like_dom_sf"/>
</dbReference>
<dbReference type="Pfam" id="PF16197">
    <property type="entry name" value="KAsynt_C_assoc"/>
    <property type="match status" value="1"/>
</dbReference>
<dbReference type="PROSITE" id="PS00012">
    <property type="entry name" value="PHOSPHOPANTETHEINE"/>
    <property type="match status" value="1"/>
</dbReference>
<feature type="region of interest" description="Disordered" evidence="5">
    <location>
        <begin position="1661"/>
        <end position="1691"/>
    </location>
</feature>
<dbReference type="InterPro" id="IPR057326">
    <property type="entry name" value="KR_dom"/>
</dbReference>
<dbReference type="InterPro" id="IPR025110">
    <property type="entry name" value="AMP-bd_C"/>
</dbReference>
<keyword evidence="9" id="KW-1185">Reference proteome</keyword>
<dbReference type="Gene3D" id="1.10.1200.10">
    <property type="entry name" value="ACP-like"/>
    <property type="match status" value="3"/>
</dbReference>
<dbReference type="PANTHER" id="PTHR45527">
    <property type="entry name" value="NONRIBOSOMAL PEPTIDE SYNTHETASE"/>
    <property type="match status" value="1"/>
</dbReference>
<reference evidence="8 9" key="1">
    <citation type="submission" date="2024-06" db="EMBL/GenBank/DDBJ databases">
        <title>The Natural Products Discovery Center: Release of the First 8490 Sequenced Strains for Exploring Actinobacteria Biosynthetic Diversity.</title>
        <authorList>
            <person name="Kalkreuter E."/>
            <person name="Kautsar S.A."/>
            <person name="Yang D."/>
            <person name="Bader C.D."/>
            <person name="Teijaro C.N."/>
            <person name="Fluegel L."/>
            <person name="Davis C.M."/>
            <person name="Simpson J.R."/>
            <person name="Lauterbach L."/>
            <person name="Steele A.D."/>
            <person name="Gui C."/>
            <person name="Meng S."/>
            <person name="Li G."/>
            <person name="Viehrig K."/>
            <person name="Ye F."/>
            <person name="Su P."/>
            <person name="Kiefer A.F."/>
            <person name="Nichols A."/>
            <person name="Cepeda A.J."/>
            <person name="Yan W."/>
            <person name="Fan B."/>
            <person name="Jiang Y."/>
            <person name="Adhikari A."/>
            <person name="Zheng C.-J."/>
            <person name="Schuster L."/>
            <person name="Cowan T.M."/>
            <person name="Smanski M.J."/>
            <person name="Chevrette M.G."/>
            <person name="De Carvalho L.P.S."/>
            <person name="Shen B."/>
        </authorList>
    </citation>
    <scope>NUCLEOTIDE SEQUENCE [LARGE SCALE GENOMIC DNA]</scope>
    <source>
        <strain evidence="8 9">NPDC046838</strain>
    </source>
</reference>
<dbReference type="PANTHER" id="PTHR45527:SF1">
    <property type="entry name" value="FATTY ACID SYNTHASE"/>
    <property type="match status" value="1"/>
</dbReference>
<feature type="domain" description="Carrier" evidence="6">
    <location>
        <begin position="2762"/>
        <end position="2838"/>
    </location>
</feature>
<dbReference type="SUPFAM" id="SSF53901">
    <property type="entry name" value="Thiolase-like"/>
    <property type="match status" value="1"/>
</dbReference>
<dbReference type="InterPro" id="IPR020845">
    <property type="entry name" value="AMP-binding_CS"/>
</dbReference>
<dbReference type="NCBIfam" id="TIGR01733">
    <property type="entry name" value="AA-adenyl-dom"/>
    <property type="match status" value="1"/>
</dbReference>
<dbReference type="InterPro" id="IPR016039">
    <property type="entry name" value="Thiolase-like"/>
</dbReference>
<dbReference type="Gene3D" id="3.30.300.30">
    <property type="match status" value="2"/>
</dbReference>
<dbReference type="InterPro" id="IPR042099">
    <property type="entry name" value="ANL_N_sf"/>
</dbReference>
<dbReference type="SMART" id="SM00825">
    <property type="entry name" value="PKS_KS"/>
    <property type="match status" value="1"/>
</dbReference>
<dbReference type="InterPro" id="IPR036736">
    <property type="entry name" value="ACP-like_sf"/>
</dbReference>
<dbReference type="Pfam" id="PF13193">
    <property type="entry name" value="AMP-binding_C"/>
    <property type="match status" value="2"/>
</dbReference>
<dbReference type="Gene3D" id="2.30.38.10">
    <property type="entry name" value="Luciferase, Domain 3"/>
    <property type="match status" value="1"/>
</dbReference>
<proteinExistence type="predicted"/>
<dbReference type="Pfam" id="PF00975">
    <property type="entry name" value="Thioesterase"/>
    <property type="match status" value="1"/>
</dbReference>
<dbReference type="Gene3D" id="3.40.50.12780">
    <property type="entry name" value="N-terminal domain of ligase-like"/>
    <property type="match status" value="1"/>
</dbReference>
<dbReference type="SUPFAM" id="SSF56801">
    <property type="entry name" value="Acetyl-CoA synthetase-like"/>
    <property type="match status" value="2"/>
</dbReference>
<dbReference type="Gene3D" id="3.30.70.3290">
    <property type="match status" value="1"/>
</dbReference>
<evidence type="ECO:0000256" key="5">
    <source>
        <dbReference type="SAM" id="MobiDB-lite"/>
    </source>
</evidence>
<dbReference type="Pfam" id="PF00501">
    <property type="entry name" value="AMP-binding"/>
    <property type="match status" value="2"/>
</dbReference>
<evidence type="ECO:0000256" key="4">
    <source>
        <dbReference type="ARBA" id="ARBA00022679"/>
    </source>
</evidence>
<feature type="region of interest" description="Disordered" evidence="5">
    <location>
        <begin position="508"/>
        <end position="530"/>
    </location>
</feature>
<dbReference type="Gene3D" id="3.30.559.30">
    <property type="entry name" value="Nonribosomal peptide synthetase, condensation domain"/>
    <property type="match status" value="1"/>
</dbReference>
<keyword evidence="2" id="KW-0596">Phosphopantetheine</keyword>
<gene>
    <name evidence="8" type="ORF">ABZ921_01230</name>
</gene>
<dbReference type="InterPro" id="IPR009081">
    <property type="entry name" value="PP-bd_ACP"/>
</dbReference>
<feature type="region of interest" description="Disordered" evidence="5">
    <location>
        <begin position="693"/>
        <end position="712"/>
    </location>
</feature>
<dbReference type="Gene3D" id="3.40.50.720">
    <property type="entry name" value="NAD(P)-binding Rossmann-like Domain"/>
    <property type="match status" value="1"/>
</dbReference>
<feature type="domain" description="Carrier" evidence="6">
    <location>
        <begin position="1590"/>
        <end position="1664"/>
    </location>
</feature>
<dbReference type="InterPro" id="IPR029058">
    <property type="entry name" value="AB_hydrolase_fold"/>
</dbReference>
<dbReference type="Gene3D" id="3.40.50.980">
    <property type="match status" value="2"/>
</dbReference>
<dbReference type="RefSeq" id="WP_359343223.1">
    <property type="nucleotide sequence ID" value="NZ_JBEYXV010000001.1"/>
</dbReference>
<keyword evidence="4" id="KW-0808">Transferase</keyword>
<dbReference type="SMART" id="SM00822">
    <property type="entry name" value="PKS_KR"/>
    <property type="match status" value="1"/>
</dbReference>
<dbReference type="InterPro" id="IPR000873">
    <property type="entry name" value="AMP-dep_synth/lig_dom"/>
</dbReference>
<protein>
    <submittedName>
        <fullName evidence="8">Amino acid adenylation domain-containing protein</fullName>
    </submittedName>
</protein>
<evidence type="ECO:0000259" key="7">
    <source>
        <dbReference type="PROSITE" id="PS52004"/>
    </source>
</evidence>
<dbReference type="Gene3D" id="3.40.47.10">
    <property type="match status" value="1"/>
</dbReference>
<feature type="region of interest" description="Disordered" evidence="5">
    <location>
        <begin position="1561"/>
        <end position="1595"/>
    </location>
</feature>
<dbReference type="InterPro" id="IPR020806">
    <property type="entry name" value="PKS_PP-bd"/>
</dbReference>